<dbReference type="Proteomes" id="UP000001072">
    <property type="component" value="Unassembled WGS sequence"/>
</dbReference>
<evidence type="ECO:0000313" key="2">
    <source>
        <dbReference type="EMBL" id="EGG09770.1"/>
    </source>
</evidence>
<name>F4RCS4_MELLP</name>
<dbReference type="VEuPathDB" id="FungiDB:MELLADRAFT_95250"/>
<evidence type="ECO:0000256" key="1">
    <source>
        <dbReference type="SAM" id="MobiDB-lite"/>
    </source>
</evidence>
<dbReference type="InParanoid" id="F4RCS4"/>
<dbReference type="AlphaFoldDB" id="F4RCS4"/>
<sequence length="488" mass="54262">MNQHQANNFLAHHSGSFNPTGGRLENSSSSFTAGLRHPENNIVRIGSETYYTVGNIQQNGYDMTNNVQQSRWPPQQSFPATGLPRLPPTQTCEVRSTGPMSGSILGSAVNSGSNLIPNSSAQIWDIGTPGLSSLSNGAVSSTNKKVITRVDQCPDFWNLPVSHLYEWQRMVDIQDHSVQDYFNQALKKAEDDLDEPDFDGSDSAKFKFNGTCPSQLDLLFMRCLAELSPFGTPGKKLKVFKQCATLLKTEPGTQRYFRELSDSTHSKVLTTRYCQLKTWLKAAEGWSKMDSGTVEDDKELRELIHTVEHEEENGLALKLASKEERETLKNRYMLAEDYRDRAARGEVRKRSETPSETDNDGRLISRKPKKARNSAASHANAVMEELSAFSGEMSKMNEAALTAQAEQNNKINLLYERELTIAAAAARSLEAHRKAELALEQKKFELASEQSKTTNLTLEALDAKVDSKMTSINDALAAIMTQLSSRVQ</sequence>
<feature type="region of interest" description="Disordered" evidence="1">
    <location>
        <begin position="343"/>
        <end position="378"/>
    </location>
</feature>
<feature type="compositionally biased region" description="Polar residues" evidence="1">
    <location>
        <begin position="15"/>
        <end position="32"/>
    </location>
</feature>
<feature type="region of interest" description="Disordered" evidence="1">
    <location>
        <begin position="1"/>
        <end position="35"/>
    </location>
</feature>
<dbReference type="HOGENOM" id="CLU_516852_0_0_1"/>
<dbReference type="EMBL" id="GL883096">
    <property type="protein sequence ID" value="EGG09770.1"/>
    <property type="molecule type" value="Genomic_DNA"/>
</dbReference>
<keyword evidence="3" id="KW-1185">Reference proteome</keyword>
<gene>
    <name evidence="2" type="ORF">MELLADRAFT_95250</name>
</gene>
<dbReference type="RefSeq" id="XP_007406824.1">
    <property type="nucleotide sequence ID" value="XM_007406762.1"/>
</dbReference>
<organism evidence="3">
    <name type="scientific">Melampsora larici-populina (strain 98AG31 / pathotype 3-4-7)</name>
    <name type="common">Poplar leaf rust fungus</name>
    <dbReference type="NCBI Taxonomy" id="747676"/>
    <lineage>
        <taxon>Eukaryota</taxon>
        <taxon>Fungi</taxon>
        <taxon>Dikarya</taxon>
        <taxon>Basidiomycota</taxon>
        <taxon>Pucciniomycotina</taxon>
        <taxon>Pucciniomycetes</taxon>
        <taxon>Pucciniales</taxon>
        <taxon>Melampsoraceae</taxon>
        <taxon>Melampsora</taxon>
    </lineage>
</organism>
<accession>F4RCS4</accession>
<proteinExistence type="predicted"/>
<feature type="compositionally biased region" description="Basic and acidic residues" evidence="1">
    <location>
        <begin position="343"/>
        <end position="363"/>
    </location>
</feature>
<evidence type="ECO:0000313" key="3">
    <source>
        <dbReference type="Proteomes" id="UP000001072"/>
    </source>
</evidence>
<protein>
    <submittedName>
        <fullName evidence="2">Uncharacterized protein</fullName>
    </submittedName>
</protein>
<dbReference type="KEGG" id="mlr:MELLADRAFT_95250"/>
<dbReference type="OrthoDB" id="2514614at2759"/>
<reference evidence="3" key="1">
    <citation type="journal article" date="2011" name="Proc. Natl. Acad. Sci. U.S.A.">
        <title>Obligate biotrophy features unraveled by the genomic analysis of rust fungi.</title>
        <authorList>
            <person name="Duplessis S."/>
            <person name="Cuomo C.A."/>
            <person name="Lin Y.-C."/>
            <person name="Aerts A."/>
            <person name="Tisserant E."/>
            <person name="Veneault-Fourrey C."/>
            <person name="Joly D.L."/>
            <person name="Hacquard S."/>
            <person name="Amselem J."/>
            <person name="Cantarel B.L."/>
            <person name="Chiu R."/>
            <person name="Coutinho P.M."/>
            <person name="Feau N."/>
            <person name="Field M."/>
            <person name="Frey P."/>
            <person name="Gelhaye E."/>
            <person name="Goldberg J."/>
            <person name="Grabherr M.G."/>
            <person name="Kodira C.D."/>
            <person name="Kohler A."/>
            <person name="Kuees U."/>
            <person name="Lindquist E.A."/>
            <person name="Lucas S.M."/>
            <person name="Mago R."/>
            <person name="Mauceli E."/>
            <person name="Morin E."/>
            <person name="Murat C."/>
            <person name="Pangilinan J.L."/>
            <person name="Park R."/>
            <person name="Pearson M."/>
            <person name="Quesneville H."/>
            <person name="Rouhier N."/>
            <person name="Sakthikumar S."/>
            <person name="Salamov A.A."/>
            <person name="Schmutz J."/>
            <person name="Selles B."/>
            <person name="Shapiro H."/>
            <person name="Tanguay P."/>
            <person name="Tuskan G.A."/>
            <person name="Henrissat B."/>
            <person name="Van de Peer Y."/>
            <person name="Rouze P."/>
            <person name="Ellis J.G."/>
            <person name="Dodds P.N."/>
            <person name="Schein J.E."/>
            <person name="Zhong S."/>
            <person name="Hamelin R.C."/>
            <person name="Grigoriev I.V."/>
            <person name="Szabo L.J."/>
            <person name="Martin F."/>
        </authorList>
    </citation>
    <scope>NUCLEOTIDE SEQUENCE [LARGE SCALE GENOMIC DNA]</scope>
    <source>
        <strain evidence="3">98AG31 / pathotype 3-4-7</strain>
    </source>
</reference>
<dbReference type="GeneID" id="18937184"/>